<evidence type="ECO:0000256" key="1">
    <source>
        <dbReference type="ARBA" id="ARBA00001936"/>
    </source>
</evidence>
<proteinExistence type="inferred from homology"/>
<dbReference type="GO" id="GO:0006753">
    <property type="term" value="P:nucleoside phosphate metabolic process"/>
    <property type="evidence" value="ECO:0007669"/>
    <property type="project" value="TreeGrafter"/>
</dbReference>
<comment type="similarity">
    <text evidence="3">Belongs to the Nudix hydrolase family.</text>
</comment>
<dbReference type="OrthoDB" id="276276at2759"/>
<reference evidence="5" key="1">
    <citation type="submission" date="2019-11" db="EMBL/GenBank/DDBJ databases">
        <authorList>
            <person name="Liu Y."/>
            <person name="Hou J."/>
            <person name="Li T.-Q."/>
            <person name="Guan C.-H."/>
            <person name="Wu X."/>
            <person name="Wu H.-Z."/>
            <person name="Ling F."/>
            <person name="Zhang R."/>
            <person name="Shi X.-G."/>
            <person name="Ren J.-P."/>
            <person name="Chen E.-F."/>
            <person name="Sun J.-M."/>
        </authorList>
    </citation>
    <scope>NUCLEOTIDE SEQUENCE</scope>
    <source>
        <strain evidence="5">Adult_tree_wgs_1</strain>
        <tissue evidence="5">Leaves</tissue>
    </source>
</reference>
<dbReference type="AlphaFoldDB" id="A0A834GF62"/>
<feature type="domain" description="Nudix hydrolase" evidence="4">
    <location>
        <begin position="7"/>
        <end position="167"/>
    </location>
</feature>
<keyword evidence="6" id="KW-1185">Reference proteome</keyword>
<dbReference type="GO" id="GO:0019693">
    <property type="term" value="P:ribose phosphate metabolic process"/>
    <property type="evidence" value="ECO:0007669"/>
    <property type="project" value="TreeGrafter"/>
</dbReference>
<evidence type="ECO:0000256" key="3">
    <source>
        <dbReference type="RuleBase" id="RU003476"/>
    </source>
</evidence>
<evidence type="ECO:0000313" key="5">
    <source>
        <dbReference type="EMBL" id="KAF7132472.1"/>
    </source>
</evidence>
<evidence type="ECO:0000259" key="4">
    <source>
        <dbReference type="PROSITE" id="PS51462"/>
    </source>
</evidence>
<comment type="caution">
    <text evidence="5">The sequence shown here is derived from an EMBL/GenBank/DDBJ whole genome shotgun (WGS) entry which is preliminary data.</text>
</comment>
<dbReference type="EMBL" id="WJXA01000009">
    <property type="protein sequence ID" value="KAF7132472.1"/>
    <property type="molecule type" value="Genomic_DNA"/>
</dbReference>
<sequence>MEGLPSGYRPNVGVCLINSDNQVLSLSLSLSQLRISVFVASRLNVPGAWQMPQGGIEEGEEPTAAAIRELREETGIVSVEIIAEVPRWLTNDFPPAVKAKVNRLWGGEWHGQAQKWFLMRLTKDESEVNLASSEADTEFSEWKWASPDEVIEQAVDYKRPTYEEVMATFRPYLSERGIAAKCLSTKW</sequence>
<dbReference type="GO" id="GO:0009507">
    <property type="term" value="C:chloroplast"/>
    <property type="evidence" value="ECO:0007669"/>
    <property type="project" value="TreeGrafter"/>
</dbReference>
<dbReference type="NCBIfam" id="NF001938">
    <property type="entry name" value="PRK00714.1-5"/>
    <property type="match status" value="1"/>
</dbReference>
<comment type="cofactor">
    <cofactor evidence="1">
        <name>Mn(2+)</name>
        <dbReference type="ChEBI" id="CHEBI:29035"/>
    </cofactor>
</comment>
<dbReference type="PANTHER" id="PTHR11839:SF30">
    <property type="entry name" value="NUDIX HYDROLASE 25"/>
    <property type="match status" value="1"/>
</dbReference>
<dbReference type="Gene3D" id="3.90.79.10">
    <property type="entry name" value="Nucleoside Triphosphate Pyrophosphohydrolase"/>
    <property type="match status" value="1"/>
</dbReference>
<name>A0A834GF62_RHOSS</name>
<evidence type="ECO:0000256" key="2">
    <source>
        <dbReference type="ARBA" id="ARBA00022801"/>
    </source>
</evidence>
<dbReference type="PROSITE" id="PS00893">
    <property type="entry name" value="NUDIX_BOX"/>
    <property type="match status" value="1"/>
</dbReference>
<dbReference type="NCBIfam" id="NF001936">
    <property type="entry name" value="PRK00714.1-3"/>
    <property type="match status" value="1"/>
</dbReference>
<dbReference type="InterPro" id="IPR022927">
    <property type="entry name" value="RppH"/>
</dbReference>
<dbReference type="InterPro" id="IPR000086">
    <property type="entry name" value="NUDIX_hydrolase_dom"/>
</dbReference>
<dbReference type="HAMAP" id="MF_00298">
    <property type="entry name" value="Nudix_RppH"/>
    <property type="match status" value="1"/>
</dbReference>
<dbReference type="PRINTS" id="PR00502">
    <property type="entry name" value="NUDIXFAMILY"/>
</dbReference>
<keyword evidence="2 3" id="KW-0378">Hydrolase</keyword>
<protein>
    <recommendedName>
        <fullName evidence="4">Nudix hydrolase domain-containing protein</fullName>
    </recommendedName>
</protein>
<dbReference type="SUPFAM" id="SSF55811">
    <property type="entry name" value="Nudix"/>
    <property type="match status" value="1"/>
</dbReference>
<dbReference type="GO" id="GO:0008893">
    <property type="term" value="F:guanosine-3',5'-bis(diphosphate) 3'-diphosphatase activity"/>
    <property type="evidence" value="ECO:0007669"/>
    <property type="project" value="TreeGrafter"/>
</dbReference>
<dbReference type="GO" id="GO:0034432">
    <property type="term" value="F:bis(5'-adenosyl)-pentaphosphatase activity"/>
    <property type="evidence" value="ECO:0007669"/>
    <property type="project" value="TreeGrafter"/>
</dbReference>
<dbReference type="InterPro" id="IPR020476">
    <property type="entry name" value="Nudix_hydrolase"/>
</dbReference>
<evidence type="ECO:0000313" key="6">
    <source>
        <dbReference type="Proteomes" id="UP000626092"/>
    </source>
</evidence>
<organism evidence="5 6">
    <name type="scientific">Rhododendron simsii</name>
    <name type="common">Sims's rhododendron</name>
    <dbReference type="NCBI Taxonomy" id="118357"/>
    <lineage>
        <taxon>Eukaryota</taxon>
        <taxon>Viridiplantae</taxon>
        <taxon>Streptophyta</taxon>
        <taxon>Embryophyta</taxon>
        <taxon>Tracheophyta</taxon>
        <taxon>Spermatophyta</taxon>
        <taxon>Magnoliopsida</taxon>
        <taxon>eudicotyledons</taxon>
        <taxon>Gunneridae</taxon>
        <taxon>Pentapetalae</taxon>
        <taxon>asterids</taxon>
        <taxon>Ericales</taxon>
        <taxon>Ericaceae</taxon>
        <taxon>Ericoideae</taxon>
        <taxon>Rhodoreae</taxon>
        <taxon>Rhododendron</taxon>
    </lineage>
</organism>
<dbReference type="PANTHER" id="PTHR11839">
    <property type="entry name" value="UDP/ADP-SUGAR PYROPHOSPHATASE"/>
    <property type="match status" value="1"/>
</dbReference>
<dbReference type="InterPro" id="IPR015797">
    <property type="entry name" value="NUDIX_hydrolase-like_dom_sf"/>
</dbReference>
<dbReference type="Pfam" id="PF00293">
    <property type="entry name" value="NUDIX"/>
    <property type="match status" value="1"/>
</dbReference>
<accession>A0A834GF62</accession>
<dbReference type="InterPro" id="IPR020084">
    <property type="entry name" value="NUDIX_hydrolase_CS"/>
</dbReference>
<dbReference type="PROSITE" id="PS51462">
    <property type="entry name" value="NUDIX"/>
    <property type="match status" value="1"/>
</dbReference>
<gene>
    <name evidence="5" type="ORF">RHSIM_Rhsim09G0066200</name>
</gene>
<dbReference type="CDD" id="cd03671">
    <property type="entry name" value="NUDIX_Ap4A_hydrolase_plant_like"/>
    <property type="match status" value="1"/>
</dbReference>
<dbReference type="Proteomes" id="UP000626092">
    <property type="component" value="Unassembled WGS sequence"/>
</dbReference>